<dbReference type="Proteomes" id="UP000239522">
    <property type="component" value="Unassembled WGS sequence"/>
</dbReference>
<proteinExistence type="predicted"/>
<dbReference type="AlphaFoldDB" id="A0A2S7KUV9"/>
<dbReference type="Pfam" id="PF20405">
    <property type="entry name" value="DUF6695"/>
    <property type="match status" value="1"/>
</dbReference>
<protein>
    <submittedName>
        <fullName evidence="3">Uncharacterized protein</fullName>
    </submittedName>
</protein>
<dbReference type="EMBL" id="MQUA01000013">
    <property type="protein sequence ID" value="PQB06434.1"/>
    <property type="molecule type" value="Genomic_DNA"/>
</dbReference>
<gene>
    <name evidence="3" type="ORF">BST83_04025</name>
</gene>
<evidence type="ECO:0000259" key="1">
    <source>
        <dbReference type="Pfam" id="PF20405"/>
    </source>
</evidence>
<feature type="domain" description="Type VI secretion system effector TseH-like" evidence="2">
    <location>
        <begin position="11"/>
        <end position="176"/>
    </location>
</feature>
<name>A0A2S7KUV9_9FLAO</name>
<evidence type="ECO:0000313" key="4">
    <source>
        <dbReference type="Proteomes" id="UP000239522"/>
    </source>
</evidence>
<comment type="caution">
    <text evidence="3">The sequence shown here is derived from an EMBL/GenBank/DDBJ whole genome shotgun (WGS) entry which is preliminary data.</text>
</comment>
<dbReference type="InterPro" id="IPR046517">
    <property type="entry name" value="DUF6695"/>
</dbReference>
<evidence type="ECO:0000313" key="3">
    <source>
        <dbReference type="EMBL" id="PQB06434.1"/>
    </source>
</evidence>
<organism evidence="3 4">
    <name type="scientific">Polaribacter filamentus</name>
    <dbReference type="NCBI Taxonomy" id="53483"/>
    <lineage>
        <taxon>Bacteria</taxon>
        <taxon>Pseudomonadati</taxon>
        <taxon>Bacteroidota</taxon>
        <taxon>Flavobacteriia</taxon>
        <taxon>Flavobacteriales</taxon>
        <taxon>Flavobacteriaceae</taxon>
    </lineage>
</organism>
<dbReference type="InterPro" id="IPR057382">
    <property type="entry name" value="TseH"/>
</dbReference>
<dbReference type="OrthoDB" id="695573at2"/>
<reference evidence="3 4" key="1">
    <citation type="submission" date="2016-11" db="EMBL/GenBank/DDBJ databases">
        <title>Trade-off between light-utilization and light-protection in marine flavobacteria.</title>
        <authorList>
            <person name="Kumagai Y."/>
        </authorList>
    </citation>
    <scope>NUCLEOTIDE SEQUENCE [LARGE SCALE GENOMIC DNA]</scope>
    <source>
        <strain evidence="3 4">ATCC 700397</strain>
    </source>
</reference>
<sequence>MKNSVAENAIIVIISYPDTIVRPTYWEPSSKIWPKIGIGNAHAVQAGHAALLLIKKNEPEVKYFDFGRYITSYGNGRVRSSETDPELHIPLEARFKNNRISNLDSILLWLEKHPEKTHGKGRLIASINHKINYDNAIKFIHKLVDEKEYPYGVFIKKASNCARFVTDTLINSCTNRIITLKLKSSYLLTPSPIGNTLKGKTVNKVYNVKNQKIEIYKNRSILKEYKATFFKKFDIELNLIGTELPDFKYFNLNQGTWLSGIGSGAWFHIDEKLDHLNYKISRHTLKGKKDFEGYFTANDPSFNFSLNHTFMHPSNCKEMYIKQNDKEYIFKPLGVNF</sequence>
<feature type="domain" description="DUF6695" evidence="1">
    <location>
        <begin position="256"/>
        <end position="331"/>
    </location>
</feature>
<dbReference type="RefSeq" id="WP_104808683.1">
    <property type="nucleotide sequence ID" value="NZ_MQUA01000013.1"/>
</dbReference>
<dbReference type="Pfam" id="PF25218">
    <property type="entry name" value="TseH"/>
    <property type="match status" value="1"/>
</dbReference>
<accession>A0A2S7KUV9</accession>
<keyword evidence="4" id="KW-1185">Reference proteome</keyword>
<evidence type="ECO:0000259" key="2">
    <source>
        <dbReference type="Pfam" id="PF25218"/>
    </source>
</evidence>